<feature type="compositionally biased region" description="Acidic residues" evidence="1">
    <location>
        <begin position="538"/>
        <end position="562"/>
    </location>
</feature>
<evidence type="ECO:0000313" key="3">
    <source>
        <dbReference type="Proteomes" id="UP000281677"/>
    </source>
</evidence>
<accession>A0A3M7INT0</accession>
<evidence type="ECO:0000256" key="1">
    <source>
        <dbReference type="SAM" id="MobiDB-lite"/>
    </source>
</evidence>
<evidence type="ECO:0000313" key="2">
    <source>
        <dbReference type="EMBL" id="RMZ27120.1"/>
    </source>
</evidence>
<dbReference type="Pfam" id="PF08728">
    <property type="entry name" value="CRT10"/>
    <property type="match status" value="1"/>
</dbReference>
<name>A0A3M7INT0_HORWE</name>
<dbReference type="OrthoDB" id="5591786at2759"/>
<feature type="compositionally biased region" description="Gly residues" evidence="1">
    <location>
        <begin position="841"/>
        <end position="854"/>
    </location>
</feature>
<reference evidence="2 3" key="1">
    <citation type="journal article" date="2018" name="BMC Genomics">
        <title>Genomic evidence for intraspecific hybridization in a clonal and extremely halotolerant yeast.</title>
        <authorList>
            <person name="Gostincar C."/>
            <person name="Stajich J.E."/>
            <person name="Zupancic J."/>
            <person name="Zalar P."/>
            <person name="Gunde-Cimerman N."/>
        </authorList>
    </citation>
    <scope>NUCLEOTIDE SEQUENCE [LARGE SCALE GENOMIC DNA]</scope>
    <source>
        <strain evidence="2 3">EXF-120</strain>
    </source>
</reference>
<feature type="compositionally biased region" description="Polar residues" evidence="1">
    <location>
        <begin position="491"/>
        <end position="515"/>
    </location>
</feature>
<feature type="region of interest" description="Disordered" evidence="1">
    <location>
        <begin position="670"/>
        <end position="693"/>
    </location>
</feature>
<dbReference type="AlphaFoldDB" id="A0A3M7INT0"/>
<sequence>MSVVNRAWVISNRNKRTVSCQKNFRVAFHQPQRSGRDPHRGQRQKLDTTSILSEPGEASNCTTCEYLKAARRVTTTTAGHRRCQRYRSLHAGPPYRALITLSHSHDCDTIMGKRPFSELFVVATGVQGSEGRFGKRRRGGERDDVPLISGWRCNLTALSQEHNLYFVAYGRDIYVYVPRFPTQAISRDPVLIVPSQPSSPGLRGYLDPHEPHSINHLIVQHLGRDEVIATVRDDGDVEAILVRHIVQAIRRRAEPDNAIGAVADEIKPIFQSNVGISAWGLAIHSEARIIATSSNAHEVRVFKFGLLHDVANDDELSDHDEEEVSEFESTDAAGDRHDRRQMDVTQRVLNGNANIPYISFCNTGDDPEGRWLLTTDISGYCRVMDLHGLSGVDVTTQQFRFGRSWPGSVSGFDRLNAGWAIMFLDLRSFQPEREFQAAVGLPEDGTLPSSRDNNNLWDLSDTVEMVPENSPAFVMNNPRRRRSREQARSSPQGRNSAQRSLSEALQPGERTQSSDGDVVTPARDIQNEAAPNAASDDNINDNDYDDDDEEGGVPLESEEDEDVAMIDTGLDPAVEEIVLDVLDDLDGTATDSPAPESDEEPLYSDHPIALIGDGDDPDDEGTEDSISFNAMYGGKRLFGNQPYFLHQNSLCDGLPCPILHASVKNVYLLQPSPPTPSSSSNRRTSGHDDATNPFTPPMVGLANPLRQSIQNHFGYLNMYDRLNMHAYIPTLGVIVLASQKGRALVLSLTKLPKGSTTSYPAEMRDQRRRTIYAMRVECILPFERQEKDGARPFAPLHGIAAAPVQDGAETLGFGGQRRWRVMLTYQDHSVLSYELSRQRGAGDGGGGGGSGGEGSTTVDFGQLVV</sequence>
<dbReference type="InterPro" id="IPR014839">
    <property type="entry name" value="Crt10"/>
</dbReference>
<dbReference type="VEuPathDB" id="FungiDB:BTJ68_01791"/>
<feature type="region of interest" description="Disordered" evidence="1">
    <location>
        <begin position="316"/>
        <end position="338"/>
    </location>
</feature>
<feature type="region of interest" description="Disordered" evidence="1">
    <location>
        <begin position="837"/>
        <end position="865"/>
    </location>
</feature>
<protein>
    <submittedName>
        <fullName evidence="2">Uncharacterized protein</fullName>
    </submittedName>
</protein>
<comment type="caution">
    <text evidence="2">The sequence shown here is derived from an EMBL/GenBank/DDBJ whole genome shotgun (WGS) entry which is preliminary data.</text>
</comment>
<gene>
    <name evidence="2" type="ORF">D0859_08816</name>
</gene>
<feature type="region of interest" description="Disordered" evidence="1">
    <location>
        <begin position="468"/>
        <end position="562"/>
    </location>
</feature>
<organism evidence="2 3">
    <name type="scientific">Hortaea werneckii</name>
    <name type="common">Black yeast</name>
    <name type="synonym">Cladosporium werneckii</name>
    <dbReference type="NCBI Taxonomy" id="91943"/>
    <lineage>
        <taxon>Eukaryota</taxon>
        <taxon>Fungi</taxon>
        <taxon>Dikarya</taxon>
        <taxon>Ascomycota</taxon>
        <taxon>Pezizomycotina</taxon>
        <taxon>Dothideomycetes</taxon>
        <taxon>Dothideomycetidae</taxon>
        <taxon>Mycosphaerellales</taxon>
        <taxon>Teratosphaeriaceae</taxon>
        <taxon>Hortaea</taxon>
    </lineage>
</organism>
<dbReference type="EMBL" id="QWIT01000263">
    <property type="protein sequence ID" value="RMZ27120.1"/>
    <property type="molecule type" value="Genomic_DNA"/>
</dbReference>
<feature type="region of interest" description="Disordered" evidence="1">
    <location>
        <begin position="585"/>
        <end position="607"/>
    </location>
</feature>
<feature type="compositionally biased region" description="Acidic residues" evidence="1">
    <location>
        <begin position="316"/>
        <end position="329"/>
    </location>
</feature>
<proteinExistence type="predicted"/>
<dbReference type="Proteomes" id="UP000281677">
    <property type="component" value="Unassembled WGS sequence"/>
</dbReference>